<evidence type="ECO:0000313" key="3">
    <source>
        <dbReference type="Proteomes" id="UP000199263"/>
    </source>
</evidence>
<organism evidence="2 3">
    <name type="scientific">Clostridium uliginosum</name>
    <dbReference type="NCBI Taxonomy" id="119641"/>
    <lineage>
        <taxon>Bacteria</taxon>
        <taxon>Bacillati</taxon>
        <taxon>Bacillota</taxon>
        <taxon>Clostridia</taxon>
        <taxon>Eubacteriales</taxon>
        <taxon>Clostridiaceae</taxon>
        <taxon>Clostridium</taxon>
    </lineage>
</organism>
<reference evidence="2 3" key="1">
    <citation type="submission" date="2016-10" db="EMBL/GenBank/DDBJ databases">
        <authorList>
            <person name="de Groot N.N."/>
        </authorList>
    </citation>
    <scope>NUCLEOTIDE SEQUENCE [LARGE SCALE GENOMIC DNA]</scope>
    <source>
        <strain evidence="2 3">DSM 12992</strain>
    </source>
</reference>
<dbReference type="EMBL" id="FOMG01000015">
    <property type="protein sequence ID" value="SFC96395.1"/>
    <property type="molecule type" value="Genomic_DNA"/>
</dbReference>
<evidence type="ECO:0000313" key="2">
    <source>
        <dbReference type="EMBL" id="SFC96395.1"/>
    </source>
</evidence>
<dbReference type="RefSeq" id="WP_090091606.1">
    <property type="nucleotide sequence ID" value="NZ_FOMG01000015.1"/>
</dbReference>
<accession>A0A1I1NFY4</accession>
<protein>
    <recommendedName>
        <fullName evidence="4">Prepilin-type N-terminal cleavage/methylation domain-containing protein</fullName>
    </recommendedName>
</protein>
<gene>
    <name evidence="2" type="ORF">SAMN05421842_11531</name>
</gene>
<keyword evidence="1" id="KW-1133">Transmembrane helix</keyword>
<keyword evidence="3" id="KW-1185">Reference proteome</keyword>
<evidence type="ECO:0000256" key="1">
    <source>
        <dbReference type="SAM" id="Phobius"/>
    </source>
</evidence>
<dbReference type="OrthoDB" id="1933953at2"/>
<feature type="transmembrane region" description="Helical" evidence="1">
    <location>
        <begin position="7"/>
        <end position="26"/>
    </location>
</feature>
<keyword evidence="1" id="KW-0472">Membrane</keyword>
<evidence type="ECO:0008006" key="4">
    <source>
        <dbReference type="Google" id="ProtNLM"/>
    </source>
</evidence>
<name>A0A1I1NFY4_9CLOT</name>
<proteinExistence type="predicted"/>
<dbReference type="AlphaFoldDB" id="A0A1I1NFY4"/>
<dbReference type="Proteomes" id="UP000199263">
    <property type="component" value="Unassembled WGS sequence"/>
</dbReference>
<keyword evidence="1" id="KW-0812">Transmembrane</keyword>
<dbReference type="STRING" id="119641.SAMN05421842_11531"/>
<sequence length="145" mass="17048">MKKKGSILIEVIASLAMLSLIVTFAVSTHIHNNNVLKERQLSEEVDRAVYNLMNEIKYNFSIDEVKELLRYKEIGLKFDHDFSKQFLYKHVNDFIKGDDIKISLVEEKNSEIIILINTFIKKENYEVNIDKTFSKCWWMENVGNV</sequence>